<dbReference type="Gene3D" id="3.40.720.10">
    <property type="entry name" value="Alkaline Phosphatase, subunit A"/>
    <property type="match status" value="1"/>
</dbReference>
<dbReference type="EMBL" id="JBHSHD010000003">
    <property type="protein sequence ID" value="MFC4819129.1"/>
    <property type="molecule type" value="Genomic_DNA"/>
</dbReference>
<evidence type="ECO:0000313" key="9">
    <source>
        <dbReference type="Proteomes" id="UP001595886"/>
    </source>
</evidence>
<comment type="subcellular location">
    <subcellularLocation>
        <location evidence="1">Cell membrane</location>
        <topology evidence="1">Multi-pass membrane protein</topology>
    </subcellularLocation>
</comment>
<keyword evidence="3 6" id="KW-0812">Transmembrane</keyword>
<dbReference type="Proteomes" id="UP001595886">
    <property type="component" value="Unassembled WGS sequence"/>
</dbReference>
<dbReference type="RefSeq" id="WP_380018874.1">
    <property type="nucleotide sequence ID" value="NZ_JBHSHD010000003.1"/>
</dbReference>
<comment type="caution">
    <text evidence="8">The sequence shown here is derived from an EMBL/GenBank/DDBJ whole genome shotgun (WGS) entry which is preliminary data.</text>
</comment>
<evidence type="ECO:0000256" key="6">
    <source>
        <dbReference type="SAM" id="Phobius"/>
    </source>
</evidence>
<proteinExistence type="predicted"/>
<reference evidence="9" key="1">
    <citation type="journal article" date="2019" name="Int. J. Syst. Evol. Microbiol.">
        <title>The Global Catalogue of Microorganisms (GCM) 10K type strain sequencing project: providing services to taxonomists for standard genome sequencing and annotation.</title>
        <authorList>
            <consortium name="The Broad Institute Genomics Platform"/>
            <consortium name="The Broad Institute Genome Sequencing Center for Infectious Disease"/>
            <person name="Wu L."/>
            <person name="Ma J."/>
        </authorList>
    </citation>
    <scope>NUCLEOTIDE SEQUENCE [LARGE SCALE GENOMIC DNA]</scope>
    <source>
        <strain evidence="9">CCUG 30340</strain>
    </source>
</reference>
<feature type="transmembrane region" description="Helical" evidence="6">
    <location>
        <begin position="36"/>
        <end position="54"/>
    </location>
</feature>
<dbReference type="PANTHER" id="PTHR47371">
    <property type="entry name" value="LIPOTEICHOIC ACID SYNTHASE"/>
    <property type="match status" value="1"/>
</dbReference>
<name>A0ABV9QRU5_9GAMM</name>
<evidence type="ECO:0000256" key="5">
    <source>
        <dbReference type="ARBA" id="ARBA00023136"/>
    </source>
</evidence>
<dbReference type="InterPro" id="IPR000917">
    <property type="entry name" value="Sulfatase_N"/>
</dbReference>
<keyword evidence="4 6" id="KW-1133">Transmembrane helix</keyword>
<accession>A0ABV9QRU5</accession>
<feature type="transmembrane region" description="Helical" evidence="6">
    <location>
        <begin position="12"/>
        <end position="30"/>
    </location>
</feature>
<evidence type="ECO:0000256" key="4">
    <source>
        <dbReference type="ARBA" id="ARBA00022989"/>
    </source>
</evidence>
<gene>
    <name evidence="8" type="ORF">ACFO6Q_02265</name>
</gene>
<keyword evidence="9" id="KW-1185">Reference proteome</keyword>
<feature type="transmembrane region" description="Helical" evidence="6">
    <location>
        <begin position="147"/>
        <end position="163"/>
    </location>
</feature>
<evidence type="ECO:0000259" key="7">
    <source>
        <dbReference type="Pfam" id="PF00884"/>
    </source>
</evidence>
<evidence type="ECO:0000256" key="3">
    <source>
        <dbReference type="ARBA" id="ARBA00022692"/>
    </source>
</evidence>
<dbReference type="SUPFAM" id="SSF53649">
    <property type="entry name" value="Alkaline phosphatase-like"/>
    <property type="match status" value="1"/>
</dbReference>
<dbReference type="Pfam" id="PF00884">
    <property type="entry name" value="Sulfatase"/>
    <property type="match status" value="1"/>
</dbReference>
<protein>
    <submittedName>
        <fullName evidence="8">Sulfatase-like hydrolase/transferase</fullName>
    </submittedName>
</protein>
<evidence type="ECO:0000256" key="2">
    <source>
        <dbReference type="ARBA" id="ARBA00022475"/>
    </source>
</evidence>
<sequence>MTAERARLRVVLLRAFALAAFAAMIAFGPLTENTTAEKIFAAILALLSLLLALFASARLAFSLVLVALLFGLVEIAGRLKFLFLNTPLLAPDLEYFVNGDTIELFTHYPLLLGIGIAALVLVPLLLIVSFAGERAGLFAARPPAQRAAVRVLGTVAAAGLLLACANPRGPFASVFNKPMWIAINDKSFITDFVTSFNDTVIEQPSIPADVDRGISWKLDRPLQAPPTPPDVVAVLEESTFDPRLLKLCTLPQCKARMFEPDKSTRSHGPLSVHTFGGGTWTSEFSLLTGLAHTLFGNAGLYAPYNLAPRVAYTLPKAFKRAGYRAIAVYPMTGDFLNARNAYDYYGFDAFYDGTQYGLGWESHDAELLEVFKRIYEDEKRVNPKQPLFVFMLTLHQHGPHMKPLAELKPPFDQPLFPGRFKPKKLDEWLNLNLGNYLERLQESDAMLADLEKFLLGGERPAVLMHFGDHQPSFDGAINEIPKTLPKGSGPNAHWLTYYMLKSNYAVRRKFDYPVLDIAFLGSLLLDVAGVPKDEFFQANTLLRERCKGRYLDCKDTRTVTSYHDYVFTKLEDLQE</sequence>
<feature type="transmembrane region" description="Helical" evidence="6">
    <location>
        <begin position="104"/>
        <end position="126"/>
    </location>
</feature>
<feature type="domain" description="Sulfatase N-terminal" evidence="7">
    <location>
        <begin position="261"/>
        <end position="509"/>
    </location>
</feature>
<dbReference type="InterPro" id="IPR017850">
    <property type="entry name" value="Alkaline_phosphatase_core_sf"/>
</dbReference>
<keyword evidence="2" id="KW-1003">Cell membrane</keyword>
<feature type="transmembrane region" description="Helical" evidence="6">
    <location>
        <begin position="61"/>
        <end position="84"/>
    </location>
</feature>
<evidence type="ECO:0000256" key="1">
    <source>
        <dbReference type="ARBA" id="ARBA00004651"/>
    </source>
</evidence>
<dbReference type="InterPro" id="IPR050448">
    <property type="entry name" value="OpgB/LTA_synthase_biosynth"/>
</dbReference>
<evidence type="ECO:0000313" key="8">
    <source>
        <dbReference type="EMBL" id="MFC4819129.1"/>
    </source>
</evidence>
<organism evidence="8 9">
    <name type="scientific">Dokdonella ginsengisoli</name>
    <dbReference type="NCBI Taxonomy" id="363846"/>
    <lineage>
        <taxon>Bacteria</taxon>
        <taxon>Pseudomonadati</taxon>
        <taxon>Pseudomonadota</taxon>
        <taxon>Gammaproteobacteria</taxon>
        <taxon>Lysobacterales</taxon>
        <taxon>Rhodanobacteraceae</taxon>
        <taxon>Dokdonella</taxon>
    </lineage>
</organism>
<keyword evidence="5 6" id="KW-0472">Membrane</keyword>
<dbReference type="PANTHER" id="PTHR47371:SF3">
    <property type="entry name" value="PHOSPHOGLYCEROL TRANSFERASE I"/>
    <property type="match status" value="1"/>
</dbReference>